<dbReference type="GO" id="GO:0000036">
    <property type="term" value="F:acyl carrier activity"/>
    <property type="evidence" value="ECO:0007669"/>
    <property type="project" value="UniProtKB-UniRule"/>
</dbReference>
<dbReference type="SUPFAM" id="SSF47336">
    <property type="entry name" value="ACP-like"/>
    <property type="match status" value="1"/>
</dbReference>
<dbReference type="PATRIC" id="fig|33036.3.peg.1019"/>
<feature type="modified residue" description="O-(pantetheine 4'-phosphoryl)serine" evidence="7">
    <location>
        <position position="34"/>
    </location>
</feature>
<keyword evidence="1 7" id="KW-0596">Phosphopantetheine</keyword>
<dbReference type="EMBL" id="LRPM01000039">
    <property type="protein sequence ID" value="KWZ77979.1"/>
    <property type="molecule type" value="Genomic_DNA"/>
</dbReference>
<evidence type="ECO:0000256" key="6">
    <source>
        <dbReference type="ARBA" id="ARBA00023160"/>
    </source>
</evidence>
<comment type="caution">
    <text evidence="9">The sequence shown here is derived from an EMBL/GenBank/DDBJ whole genome shotgun (WGS) entry which is preliminary data.</text>
</comment>
<dbReference type="GO" id="GO:0005829">
    <property type="term" value="C:cytosol"/>
    <property type="evidence" value="ECO:0007669"/>
    <property type="project" value="TreeGrafter"/>
</dbReference>
<feature type="domain" description="Carrier" evidence="8">
    <location>
        <begin position="1"/>
        <end position="74"/>
    </location>
</feature>
<dbReference type="GO" id="GO:0016020">
    <property type="term" value="C:membrane"/>
    <property type="evidence" value="ECO:0007669"/>
    <property type="project" value="GOC"/>
</dbReference>
<evidence type="ECO:0000256" key="3">
    <source>
        <dbReference type="ARBA" id="ARBA00022553"/>
    </source>
</evidence>
<keyword evidence="10" id="KW-1185">Reference proteome</keyword>
<evidence type="ECO:0000256" key="5">
    <source>
        <dbReference type="ARBA" id="ARBA00023098"/>
    </source>
</evidence>
<dbReference type="InterPro" id="IPR036736">
    <property type="entry name" value="ACP-like_sf"/>
</dbReference>
<evidence type="ECO:0000256" key="4">
    <source>
        <dbReference type="ARBA" id="ARBA00022832"/>
    </source>
</evidence>
<proteinExistence type="inferred from homology"/>
<dbReference type="AlphaFoldDB" id="A0A133KEG9"/>
<comment type="pathway">
    <text evidence="7">Lipid metabolism; fatty acid biosynthesis.</text>
</comment>
<dbReference type="PANTHER" id="PTHR20863:SF76">
    <property type="entry name" value="CARRIER DOMAIN-CONTAINING PROTEIN"/>
    <property type="match status" value="1"/>
</dbReference>
<dbReference type="RefSeq" id="WP_004837688.1">
    <property type="nucleotide sequence ID" value="NZ_CAMPNK010000014.1"/>
</dbReference>
<dbReference type="PANTHER" id="PTHR20863">
    <property type="entry name" value="ACYL CARRIER PROTEIN"/>
    <property type="match status" value="1"/>
</dbReference>
<dbReference type="GO" id="GO:0009245">
    <property type="term" value="P:lipid A biosynthetic process"/>
    <property type="evidence" value="ECO:0007669"/>
    <property type="project" value="TreeGrafter"/>
</dbReference>
<evidence type="ECO:0000256" key="2">
    <source>
        <dbReference type="ARBA" id="ARBA00022516"/>
    </source>
</evidence>
<dbReference type="Proteomes" id="UP000070383">
    <property type="component" value="Unassembled WGS sequence"/>
</dbReference>
<name>A0A133KEG9_9FIRM</name>
<dbReference type="Gene3D" id="1.10.1200.10">
    <property type="entry name" value="ACP-like"/>
    <property type="match status" value="1"/>
</dbReference>
<dbReference type="PROSITE" id="PS50075">
    <property type="entry name" value="CARRIER"/>
    <property type="match status" value="1"/>
</dbReference>
<evidence type="ECO:0000313" key="9">
    <source>
        <dbReference type="EMBL" id="KWZ77979.1"/>
    </source>
</evidence>
<evidence type="ECO:0000256" key="1">
    <source>
        <dbReference type="ARBA" id="ARBA00022450"/>
    </source>
</evidence>
<keyword evidence="3 7" id="KW-0597">Phosphoprotein</keyword>
<gene>
    <name evidence="7" type="primary">acpP</name>
    <name evidence="9" type="ORF">HMPREF3200_01028</name>
</gene>
<comment type="function">
    <text evidence="7">Carrier of the growing fatty acid chain in fatty acid biosynthesis.</text>
</comment>
<organism evidence="9 10">
    <name type="scientific">Anaerococcus tetradius</name>
    <dbReference type="NCBI Taxonomy" id="33036"/>
    <lineage>
        <taxon>Bacteria</taxon>
        <taxon>Bacillati</taxon>
        <taxon>Bacillota</taxon>
        <taxon>Tissierellia</taxon>
        <taxon>Tissierellales</taxon>
        <taxon>Peptoniphilaceae</taxon>
        <taxon>Anaerococcus</taxon>
    </lineage>
</organism>
<accession>A0A133KEG9</accession>
<dbReference type="STRING" id="33036.HMPREF3200_01028"/>
<protein>
    <recommendedName>
        <fullName evidence="7">Acyl carrier protein</fullName>
        <shortName evidence="7">ACP</shortName>
    </recommendedName>
</protein>
<comment type="PTM">
    <text evidence="7">4'-phosphopantetheine is transferred from CoA to a specific serine of apo-ACP by AcpS. This modification is essential for activity because fatty acids are bound in thioester linkage to the sulfhydryl of the prosthetic group.</text>
</comment>
<keyword evidence="6 7" id="KW-0275">Fatty acid biosynthesis</keyword>
<dbReference type="InterPro" id="IPR009081">
    <property type="entry name" value="PP-bd_ACP"/>
</dbReference>
<keyword evidence="5 7" id="KW-0443">Lipid metabolism</keyword>
<dbReference type="Pfam" id="PF00550">
    <property type="entry name" value="PP-binding"/>
    <property type="match status" value="1"/>
</dbReference>
<dbReference type="UniPathway" id="UPA00094"/>
<evidence type="ECO:0000256" key="7">
    <source>
        <dbReference type="HAMAP-Rule" id="MF_01217"/>
    </source>
</evidence>
<comment type="similarity">
    <text evidence="7">Belongs to the acyl carrier protein (ACP) family.</text>
</comment>
<keyword evidence="7" id="KW-0963">Cytoplasm</keyword>
<evidence type="ECO:0000259" key="8">
    <source>
        <dbReference type="PROSITE" id="PS50075"/>
    </source>
</evidence>
<dbReference type="InterPro" id="IPR003231">
    <property type="entry name" value="ACP"/>
</dbReference>
<evidence type="ECO:0000313" key="10">
    <source>
        <dbReference type="Proteomes" id="UP000070383"/>
    </source>
</evidence>
<comment type="subcellular location">
    <subcellularLocation>
        <location evidence="7">Cytoplasm</location>
    </subcellularLocation>
</comment>
<keyword evidence="2 7" id="KW-0444">Lipid biosynthesis</keyword>
<dbReference type="HAMAP" id="MF_01217">
    <property type="entry name" value="Acyl_carrier"/>
    <property type="match status" value="1"/>
</dbReference>
<dbReference type="GO" id="GO:0000035">
    <property type="term" value="F:acyl binding"/>
    <property type="evidence" value="ECO:0007669"/>
    <property type="project" value="TreeGrafter"/>
</dbReference>
<sequence>MIRERLKELAIEHLDINPEEIDFDSKISDLDIDSIDLVDFIMVLEDEFSIEFSDEELDEIETLADIVSLIESKN</sequence>
<reference evidence="10" key="1">
    <citation type="submission" date="2016-01" db="EMBL/GenBank/DDBJ databases">
        <authorList>
            <person name="Mitreva M."/>
            <person name="Pepin K.H."/>
            <person name="Mihindukulasuriya K.A."/>
            <person name="Fulton R."/>
            <person name="Fronick C."/>
            <person name="O'Laughlin M."/>
            <person name="Miner T."/>
            <person name="Herter B."/>
            <person name="Rosa B.A."/>
            <person name="Cordes M."/>
            <person name="Tomlinson C."/>
            <person name="Wollam A."/>
            <person name="Palsikar V.B."/>
            <person name="Mardis E.R."/>
            <person name="Wilson R.K."/>
        </authorList>
    </citation>
    <scope>NUCLEOTIDE SEQUENCE [LARGE SCALE GENOMIC DNA]</scope>
    <source>
        <strain evidence="10">MJR8151</strain>
    </source>
</reference>
<keyword evidence="4 7" id="KW-0276">Fatty acid metabolism</keyword>